<sequence length="82" mass="9012">MFGHLAANESTASLATTVSHTFNELIDVVRVESTYGDVVEKKQWLSALAHEIVDTHRNEIDTDCGEATRCLSNEGFRADTVS</sequence>
<proteinExistence type="predicted"/>
<reference evidence="1" key="1">
    <citation type="submission" date="2020-05" db="EMBL/GenBank/DDBJ databases">
        <authorList>
            <person name="Chiriac C."/>
            <person name="Salcher M."/>
            <person name="Ghai R."/>
            <person name="Kavagutti S V."/>
        </authorList>
    </citation>
    <scope>NUCLEOTIDE SEQUENCE</scope>
</reference>
<dbReference type="EMBL" id="CAEZSU010000155">
    <property type="protein sequence ID" value="CAB4558458.1"/>
    <property type="molecule type" value="Genomic_DNA"/>
</dbReference>
<protein>
    <submittedName>
        <fullName evidence="1">Unannotated protein</fullName>
    </submittedName>
</protein>
<gene>
    <name evidence="1" type="ORF">UFOPK1495_01342</name>
</gene>
<name>A0A6J6DA26_9ZZZZ</name>
<dbReference type="AlphaFoldDB" id="A0A6J6DA26"/>
<organism evidence="1">
    <name type="scientific">freshwater metagenome</name>
    <dbReference type="NCBI Taxonomy" id="449393"/>
    <lineage>
        <taxon>unclassified sequences</taxon>
        <taxon>metagenomes</taxon>
        <taxon>ecological metagenomes</taxon>
    </lineage>
</organism>
<evidence type="ECO:0000313" key="1">
    <source>
        <dbReference type="EMBL" id="CAB4558458.1"/>
    </source>
</evidence>
<accession>A0A6J6DA26</accession>